<sequence>MEEGTLEIWHGWGGQSDYVFTQLQGDFMRPRINEVDELLAKGVNVTIYNGQVNHFYIYNQESFSA</sequence>
<dbReference type="EMBL" id="CM047747">
    <property type="protein sequence ID" value="KAJ0016998.1"/>
    <property type="molecule type" value="Genomic_DNA"/>
</dbReference>
<evidence type="ECO:0000313" key="1">
    <source>
        <dbReference type="EMBL" id="KAJ0016998.1"/>
    </source>
</evidence>
<name>A0ACC0XF33_9ROSI</name>
<protein>
    <submittedName>
        <fullName evidence="1">Uncharacterized protein</fullName>
    </submittedName>
</protein>
<evidence type="ECO:0000313" key="2">
    <source>
        <dbReference type="Proteomes" id="UP001163603"/>
    </source>
</evidence>
<keyword evidence="2" id="KW-1185">Reference proteome</keyword>
<reference evidence="2" key="1">
    <citation type="journal article" date="2023" name="G3 (Bethesda)">
        <title>Genome assembly and association tests identify interacting loci associated with vigor, precocity, and sex in interspecific pistachio rootstocks.</title>
        <authorList>
            <person name="Palmer W."/>
            <person name="Jacygrad E."/>
            <person name="Sagayaradj S."/>
            <person name="Cavanaugh K."/>
            <person name="Han R."/>
            <person name="Bertier L."/>
            <person name="Beede B."/>
            <person name="Kafkas S."/>
            <person name="Golino D."/>
            <person name="Preece J."/>
            <person name="Michelmore R."/>
        </authorList>
    </citation>
    <scope>NUCLEOTIDE SEQUENCE [LARGE SCALE GENOMIC DNA]</scope>
</reference>
<comment type="caution">
    <text evidence="1">The sequence shown here is derived from an EMBL/GenBank/DDBJ whole genome shotgun (WGS) entry which is preliminary data.</text>
</comment>
<dbReference type="Proteomes" id="UP001163603">
    <property type="component" value="Chromosome 12"/>
</dbReference>
<accession>A0ACC0XF33</accession>
<organism evidence="1 2">
    <name type="scientific">Pistacia integerrima</name>
    <dbReference type="NCBI Taxonomy" id="434235"/>
    <lineage>
        <taxon>Eukaryota</taxon>
        <taxon>Viridiplantae</taxon>
        <taxon>Streptophyta</taxon>
        <taxon>Embryophyta</taxon>
        <taxon>Tracheophyta</taxon>
        <taxon>Spermatophyta</taxon>
        <taxon>Magnoliopsida</taxon>
        <taxon>eudicotyledons</taxon>
        <taxon>Gunneridae</taxon>
        <taxon>Pentapetalae</taxon>
        <taxon>rosids</taxon>
        <taxon>malvids</taxon>
        <taxon>Sapindales</taxon>
        <taxon>Anacardiaceae</taxon>
        <taxon>Pistacia</taxon>
    </lineage>
</organism>
<proteinExistence type="predicted"/>
<gene>
    <name evidence="1" type="ORF">Pint_10575</name>
</gene>